<dbReference type="RefSeq" id="WP_183625323.1">
    <property type="nucleotide sequence ID" value="NZ_JACIDX010000007.1"/>
</dbReference>
<dbReference type="InterPro" id="IPR024572">
    <property type="entry name" value="RcnB"/>
</dbReference>
<evidence type="ECO:0000313" key="5">
    <source>
        <dbReference type="Proteomes" id="UP000548867"/>
    </source>
</evidence>
<feature type="transmembrane region" description="Helical" evidence="2">
    <location>
        <begin position="125"/>
        <end position="143"/>
    </location>
</feature>
<feature type="signal peptide" evidence="3">
    <location>
        <begin position="1"/>
        <end position="22"/>
    </location>
</feature>
<keyword evidence="2" id="KW-0812">Transmembrane</keyword>
<dbReference type="Proteomes" id="UP000548867">
    <property type="component" value="Unassembled WGS sequence"/>
</dbReference>
<gene>
    <name evidence="4" type="ORF">GGR38_002171</name>
</gene>
<dbReference type="Gene3D" id="3.10.450.160">
    <property type="entry name" value="inner membrane protein cigr"/>
    <property type="match status" value="1"/>
</dbReference>
<feature type="chain" id="PRO_5030893355" evidence="3">
    <location>
        <begin position="23"/>
        <end position="144"/>
    </location>
</feature>
<dbReference type="AlphaFoldDB" id="A0A7W6CIE0"/>
<keyword evidence="2" id="KW-1133">Transmembrane helix</keyword>
<evidence type="ECO:0000313" key="4">
    <source>
        <dbReference type="EMBL" id="MBB3955219.1"/>
    </source>
</evidence>
<evidence type="ECO:0000256" key="1">
    <source>
        <dbReference type="SAM" id="MobiDB-lite"/>
    </source>
</evidence>
<evidence type="ECO:0000256" key="3">
    <source>
        <dbReference type="SAM" id="SignalP"/>
    </source>
</evidence>
<organism evidence="4 5">
    <name type="scientific">Novosphingobium sediminicola</name>
    <dbReference type="NCBI Taxonomy" id="563162"/>
    <lineage>
        <taxon>Bacteria</taxon>
        <taxon>Pseudomonadati</taxon>
        <taxon>Pseudomonadota</taxon>
        <taxon>Alphaproteobacteria</taxon>
        <taxon>Sphingomonadales</taxon>
        <taxon>Sphingomonadaceae</taxon>
        <taxon>Novosphingobium</taxon>
    </lineage>
</organism>
<comment type="caution">
    <text evidence="4">The sequence shown here is derived from an EMBL/GenBank/DDBJ whole genome shotgun (WGS) entry which is preliminary data.</text>
</comment>
<feature type="compositionally biased region" description="Basic and acidic residues" evidence="1">
    <location>
        <begin position="28"/>
        <end position="42"/>
    </location>
</feature>
<sequence length="144" mass="15347">MKKPIALLLAAALLAPAAPALAQPGGHDGPDDHRGADHRGPDNRGGPGNHDYRGPQNHGPDRGPDRGFAQGPQGRGPGGQFVQFRKGERFDRGRAPNYAVVDYHRYRRLSPPPRGYHWVRSGNDAVLVAITTGIVASVIAGAIR</sequence>
<proteinExistence type="predicted"/>
<keyword evidence="5" id="KW-1185">Reference proteome</keyword>
<dbReference type="EMBL" id="JACIDX010000007">
    <property type="protein sequence ID" value="MBB3955219.1"/>
    <property type="molecule type" value="Genomic_DNA"/>
</dbReference>
<keyword evidence="2" id="KW-0472">Membrane</keyword>
<feature type="region of interest" description="Disordered" evidence="1">
    <location>
        <begin position="20"/>
        <end position="90"/>
    </location>
</feature>
<keyword evidence="3" id="KW-0732">Signal</keyword>
<dbReference type="Pfam" id="PF11776">
    <property type="entry name" value="RcnB"/>
    <property type="match status" value="1"/>
</dbReference>
<accession>A0A7W6CIE0</accession>
<reference evidence="4 5" key="1">
    <citation type="submission" date="2020-08" db="EMBL/GenBank/DDBJ databases">
        <title>Genomic Encyclopedia of Type Strains, Phase IV (KMG-IV): sequencing the most valuable type-strain genomes for metagenomic binning, comparative biology and taxonomic classification.</title>
        <authorList>
            <person name="Goeker M."/>
        </authorList>
    </citation>
    <scope>NUCLEOTIDE SEQUENCE [LARGE SCALE GENOMIC DNA]</scope>
    <source>
        <strain evidence="4 5">DSM 27057</strain>
    </source>
</reference>
<name>A0A7W6CIE0_9SPHN</name>
<evidence type="ECO:0000256" key="2">
    <source>
        <dbReference type="SAM" id="Phobius"/>
    </source>
</evidence>
<protein>
    <submittedName>
        <fullName evidence="4">Ni/Co efflux regulator RcnB</fullName>
    </submittedName>
</protein>